<reference evidence="4 5" key="1">
    <citation type="journal article" date="2024" name="Front Chem Biol">
        <title>Unveiling the potential of Daldinia eschscholtzii MFLUCC 19-0629 through bioactivity and bioinformatics studies for enhanced sustainable agriculture production.</title>
        <authorList>
            <person name="Brooks S."/>
            <person name="Weaver J.A."/>
            <person name="Klomchit A."/>
            <person name="Alharthi S.A."/>
            <person name="Onlamun T."/>
            <person name="Nurani R."/>
            <person name="Vong T.K."/>
            <person name="Alberti F."/>
            <person name="Greco C."/>
        </authorList>
    </citation>
    <scope>NUCLEOTIDE SEQUENCE [LARGE SCALE GENOMIC DNA]</scope>
    <source>
        <strain evidence="4">MFLUCC 19-0629</strain>
    </source>
</reference>
<evidence type="ECO:0000256" key="1">
    <source>
        <dbReference type="ARBA" id="ARBA00022737"/>
    </source>
</evidence>
<dbReference type="Proteomes" id="UP001369815">
    <property type="component" value="Unassembled WGS sequence"/>
</dbReference>
<organism evidence="4 5">
    <name type="scientific">Daldinia eschscholtzii</name>
    <dbReference type="NCBI Taxonomy" id="292717"/>
    <lineage>
        <taxon>Eukaryota</taxon>
        <taxon>Fungi</taxon>
        <taxon>Dikarya</taxon>
        <taxon>Ascomycota</taxon>
        <taxon>Pezizomycotina</taxon>
        <taxon>Sordariomycetes</taxon>
        <taxon>Xylariomycetidae</taxon>
        <taxon>Xylariales</taxon>
        <taxon>Hypoxylaceae</taxon>
        <taxon>Daldinia</taxon>
    </lineage>
</organism>
<keyword evidence="5" id="KW-1185">Reference proteome</keyword>
<proteinExistence type="predicted"/>
<feature type="domain" description="DUF7708" evidence="2">
    <location>
        <begin position="171"/>
        <end position="285"/>
    </location>
</feature>
<dbReference type="EMBL" id="JBANMG010000002">
    <property type="protein sequence ID" value="KAK6956238.1"/>
    <property type="molecule type" value="Genomic_DNA"/>
</dbReference>
<dbReference type="InterPro" id="IPR056125">
    <property type="entry name" value="DUF7708"/>
</dbReference>
<dbReference type="Pfam" id="PF24809">
    <property type="entry name" value="DUF7708"/>
    <property type="match status" value="1"/>
</dbReference>
<evidence type="ECO:0000313" key="5">
    <source>
        <dbReference type="Proteomes" id="UP001369815"/>
    </source>
</evidence>
<accession>A0AAX6MUB7</accession>
<evidence type="ECO:0000259" key="2">
    <source>
        <dbReference type="Pfam" id="PF24809"/>
    </source>
</evidence>
<dbReference type="PANTHER" id="PTHR40619">
    <property type="entry name" value="FUNGAL STAND N-TERMINAL GOODBYE DOMAIN-CONTAINING PROTEIN"/>
    <property type="match status" value="1"/>
</dbReference>
<evidence type="ECO:0000313" key="4">
    <source>
        <dbReference type="EMBL" id="KAK6956238.1"/>
    </source>
</evidence>
<feature type="domain" description="Nephrocystin 3-like N-terminal" evidence="3">
    <location>
        <begin position="462"/>
        <end position="590"/>
    </location>
</feature>
<gene>
    <name evidence="4" type="ORF">Daesc_001511</name>
</gene>
<evidence type="ECO:0000259" key="3">
    <source>
        <dbReference type="Pfam" id="PF24883"/>
    </source>
</evidence>
<sequence>MMSQPSQESIIPKIQLRSPTVDFVEKRLPEYHEAFNHPNARYDPTCDRFVDILAPTHMDQSPRPQAPPVEVMKFWTDILPSAMSQLSEIPEPKGRSTSTYSIRDLSDWKGVNEKLELARKCYEYENKVKSASLGFRNTIRQGARKVLDRSVTPLGQAVQFVPDVEIASPIVGAVKVLLAAYRNAAEVREEISTSFDDMSNGFGTIDFYVTMFPNDKNVVEAAKKVVLAILKAVEQAIGFYISHQISRATSAVFKGPEYQKELRERLSEVKSCINELDKQGERSHKYQNDLAHQQNRVEHAVLYQQNQEEHRRTQGFIQLEAVNQFYFLIQISAQLQDMKQQYEALRADIILNRSRSCSPQSMSLQVQSPEELWEALQVPEIDGIDVEYIAKLAGGLPFEDRGRAEQVVDTRQFKQWMLSDKHWVYSGNQWVRPDRDDDISGRTMKLLVHGDYNSNENVSPFSVLCASLMGILRSQKNFISLVFFCGRHLDGDENPGPLAMIRSLVGQLLQQSPHYPSDLAQYISTQDVWRGNIQELCKLFGYLIRQLPSTVTVFCILDGIGLYEREQYKDGMEDILDYILDLVEDEEHDINTVFKLFLTNPRPTRYIRAAFQDEISLLNMASVSDNGQWPSSIRFSRQVSNVV</sequence>
<comment type="caution">
    <text evidence="4">The sequence shown here is derived from an EMBL/GenBank/DDBJ whole genome shotgun (WGS) entry which is preliminary data.</text>
</comment>
<dbReference type="InterPro" id="IPR056884">
    <property type="entry name" value="NPHP3-like_N"/>
</dbReference>
<dbReference type="AlphaFoldDB" id="A0AAX6MUB7"/>
<dbReference type="PANTHER" id="PTHR40619:SF3">
    <property type="entry name" value="FUNGAL STAND N-TERMINAL GOODBYE DOMAIN-CONTAINING PROTEIN"/>
    <property type="match status" value="1"/>
</dbReference>
<protein>
    <submittedName>
        <fullName evidence="4">Uncharacterized protein</fullName>
    </submittedName>
</protein>
<name>A0AAX6MUB7_9PEZI</name>
<keyword evidence="1" id="KW-0677">Repeat</keyword>
<dbReference type="Pfam" id="PF24883">
    <property type="entry name" value="NPHP3_N"/>
    <property type="match status" value="1"/>
</dbReference>